<gene>
    <name evidence="2" type="ORF">FHR34_003555</name>
</gene>
<accession>A0A7W7R347</accession>
<dbReference type="SMART" id="SM00421">
    <property type="entry name" value="HTH_LUXR"/>
    <property type="match status" value="1"/>
</dbReference>
<dbReference type="PANTHER" id="PTHR34293:SF1">
    <property type="entry name" value="HTH-TYPE TRANSCRIPTIONAL REGULATOR TRMBL2"/>
    <property type="match status" value="1"/>
</dbReference>
<dbReference type="Proteomes" id="UP000540506">
    <property type="component" value="Unassembled WGS sequence"/>
</dbReference>
<comment type="caution">
    <text evidence="2">The sequence shown here is derived from an EMBL/GenBank/DDBJ whole genome shotgun (WGS) entry which is preliminary data.</text>
</comment>
<dbReference type="AlphaFoldDB" id="A0A7W7R347"/>
<evidence type="ECO:0000313" key="3">
    <source>
        <dbReference type="Proteomes" id="UP000540506"/>
    </source>
</evidence>
<dbReference type="GO" id="GO:0006355">
    <property type="term" value="P:regulation of DNA-templated transcription"/>
    <property type="evidence" value="ECO:0007669"/>
    <property type="project" value="InterPro"/>
</dbReference>
<feature type="domain" description="HTH luxR-type" evidence="1">
    <location>
        <begin position="266"/>
        <end position="316"/>
    </location>
</feature>
<dbReference type="SUPFAM" id="SSF46894">
    <property type="entry name" value="C-terminal effector domain of the bipartite response regulators"/>
    <property type="match status" value="1"/>
</dbReference>
<reference evidence="2 3" key="1">
    <citation type="submission" date="2020-08" db="EMBL/GenBank/DDBJ databases">
        <title>Sequencing the genomes of 1000 actinobacteria strains.</title>
        <authorList>
            <person name="Klenk H.-P."/>
        </authorList>
    </citation>
    <scope>NUCLEOTIDE SEQUENCE [LARGE SCALE GENOMIC DNA]</scope>
    <source>
        <strain evidence="2 3">DSM 41654</strain>
    </source>
</reference>
<name>A0A7W7R347_KITKI</name>
<evidence type="ECO:0000313" key="2">
    <source>
        <dbReference type="EMBL" id="MBB4924562.1"/>
    </source>
</evidence>
<dbReference type="InterPro" id="IPR051797">
    <property type="entry name" value="TrmB-like"/>
</dbReference>
<dbReference type="InterPro" id="IPR016032">
    <property type="entry name" value="Sig_transdc_resp-reg_C-effctor"/>
</dbReference>
<dbReference type="InterPro" id="IPR000792">
    <property type="entry name" value="Tscrpt_reg_LuxR_C"/>
</dbReference>
<protein>
    <recommendedName>
        <fullName evidence="1">HTH luxR-type domain-containing protein</fullName>
    </recommendedName>
</protein>
<keyword evidence="3" id="KW-1185">Reference proteome</keyword>
<dbReference type="PANTHER" id="PTHR34293">
    <property type="entry name" value="HTH-TYPE TRANSCRIPTIONAL REGULATOR TRMBL2"/>
    <property type="match status" value="1"/>
</dbReference>
<sequence>MSPVPGDGGEAVAPLLPDGQARELYLTLLAQSGLFRIEDVSPDQLLAFEQLLAAGLAVREHNDMCWLVNPRTVATRLSAELRTVGLELFARAQEPSAALADLAQAYDSASRPSIAPNVVQRLDEPEHVQQRVDQLALACEREILSMQPGGARPAEFLPYLGPAVRDWRERGIALRTIYQPGARSDPGTAAYAAYATGLGARIRVLEEDFRRVLVFDRTTAVVAAHNDDLGASFIEDPVLVELVVAGFERDWVRAEPVRWEPPADAAGPLPALLVQGLTQRAIATRLGLSERTVAAQIAALREKYDAETLFQLGWLMHADSQSPSRD</sequence>
<dbReference type="GO" id="GO:0003677">
    <property type="term" value="F:DNA binding"/>
    <property type="evidence" value="ECO:0007669"/>
    <property type="project" value="InterPro"/>
</dbReference>
<dbReference type="Gene3D" id="1.10.10.10">
    <property type="entry name" value="Winged helix-like DNA-binding domain superfamily/Winged helix DNA-binding domain"/>
    <property type="match status" value="1"/>
</dbReference>
<organism evidence="2 3">
    <name type="scientific">Kitasatospora kifunensis</name>
    <name type="common">Streptomyces kifunensis</name>
    <dbReference type="NCBI Taxonomy" id="58351"/>
    <lineage>
        <taxon>Bacteria</taxon>
        <taxon>Bacillati</taxon>
        <taxon>Actinomycetota</taxon>
        <taxon>Actinomycetes</taxon>
        <taxon>Kitasatosporales</taxon>
        <taxon>Streptomycetaceae</taxon>
        <taxon>Kitasatospora</taxon>
    </lineage>
</organism>
<dbReference type="RefSeq" id="WP_184936490.1">
    <property type="nucleotide sequence ID" value="NZ_JACHJV010000001.1"/>
</dbReference>
<evidence type="ECO:0000259" key="1">
    <source>
        <dbReference type="SMART" id="SM00421"/>
    </source>
</evidence>
<dbReference type="EMBL" id="JACHJV010000001">
    <property type="protein sequence ID" value="MBB4924562.1"/>
    <property type="molecule type" value="Genomic_DNA"/>
</dbReference>
<proteinExistence type="predicted"/>
<dbReference type="InterPro" id="IPR036388">
    <property type="entry name" value="WH-like_DNA-bd_sf"/>
</dbReference>